<protein>
    <recommendedName>
        <fullName evidence="3">Peptidase aspartic putative domain-containing protein</fullName>
    </recommendedName>
</protein>
<organism evidence="1 2">
    <name type="scientific">Exocentrus adspersus</name>
    <dbReference type="NCBI Taxonomy" id="1586481"/>
    <lineage>
        <taxon>Eukaryota</taxon>
        <taxon>Metazoa</taxon>
        <taxon>Ecdysozoa</taxon>
        <taxon>Arthropoda</taxon>
        <taxon>Hexapoda</taxon>
        <taxon>Insecta</taxon>
        <taxon>Pterygota</taxon>
        <taxon>Neoptera</taxon>
        <taxon>Endopterygota</taxon>
        <taxon>Coleoptera</taxon>
        <taxon>Polyphaga</taxon>
        <taxon>Cucujiformia</taxon>
        <taxon>Chrysomeloidea</taxon>
        <taxon>Cerambycidae</taxon>
        <taxon>Lamiinae</taxon>
        <taxon>Acanthocinini</taxon>
        <taxon>Exocentrus</taxon>
    </lineage>
</organism>
<keyword evidence="2" id="KW-1185">Reference proteome</keyword>
<evidence type="ECO:0008006" key="3">
    <source>
        <dbReference type="Google" id="ProtNLM"/>
    </source>
</evidence>
<dbReference type="InterPro" id="IPR043502">
    <property type="entry name" value="DNA/RNA_pol_sf"/>
</dbReference>
<name>A0AAV8V5N5_9CUCU</name>
<dbReference type="AlphaFoldDB" id="A0AAV8V5N5"/>
<accession>A0AAV8V5N5</accession>
<proteinExistence type="predicted"/>
<dbReference type="EMBL" id="JANEYG010000550">
    <property type="protein sequence ID" value="KAJ8909471.1"/>
    <property type="molecule type" value="Genomic_DNA"/>
</dbReference>
<evidence type="ECO:0000313" key="1">
    <source>
        <dbReference type="EMBL" id="KAJ8909471.1"/>
    </source>
</evidence>
<dbReference type="PANTHER" id="PTHR47331:SF5">
    <property type="entry name" value="RIBONUCLEASE H"/>
    <property type="match status" value="1"/>
</dbReference>
<comment type="caution">
    <text evidence="1">The sequence shown here is derived from an EMBL/GenBank/DDBJ whole genome shotgun (WGS) entry which is preliminary data.</text>
</comment>
<dbReference type="GO" id="GO:0071897">
    <property type="term" value="P:DNA biosynthetic process"/>
    <property type="evidence" value="ECO:0007669"/>
    <property type="project" value="UniProtKB-ARBA"/>
</dbReference>
<reference evidence="1 2" key="1">
    <citation type="journal article" date="2023" name="Insect Mol. Biol.">
        <title>Genome sequencing provides insights into the evolution of gene families encoding plant cell wall-degrading enzymes in longhorned beetles.</title>
        <authorList>
            <person name="Shin N.R."/>
            <person name="Okamura Y."/>
            <person name="Kirsch R."/>
            <person name="Pauchet Y."/>
        </authorList>
    </citation>
    <scope>NUCLEOTIDE SEQUENCE [LARGE SCALE GENOMIC DNA]</scope>
    <source>
        <strain evidence="1">EAD_L_NR</strain>
    </source>
</reference>
<sequence length="293" mass="33296">MSSTTNVLLSTAVVEVLDIRDMPTTLLNYKSWSHIVNINHADPQFYHPGAIDIILGADVFPNILLQGRIAGKAGEPTAINTVFGWILMGTVQSNTYLNTNTTSLFAHTADTDLSFLDSSIKRFWELEEVPTYKSVSPDDELCETIFKNTHFRTETGRYVVELPFKLSEPQFDFDASRSLALRRFTSLEKRLLKTPDDSVTTKLRIVYDASAKLSSYSLNDTLLSGPKLQRDLVKILLNFRLHSVAFTSDIKGMFTQILVAEKHRNYQRILWRFSPNESISDFRLKRVTFGLSM</sequence>
<dbReference type="Proteomes" id="UP001159042">
    <property type="component" value="Unassembled WGS sequence"/>
</dbReference>
<gene>
    <name evidence="1" type="ORF">NQ315_012784</name>
</gene>
<dbReference type="SUPFAM" id="SSF56672">
    <property type="entry name" value="DNA/RNA polymerases"/>
    <property type="match status" value="1"/>
</dbReference>
<dbReference type="PANTHER" id="PTHR47331">
    <property type="entry name" value="PHD-TYPE DOMAIN-CONTAINING PROTEIN"/>
    <property type="match status" value="1"/>
</dbReference>
<evidence type="ECO:0000313" key="2">
    <source>
        <dbReference type="Proteomes" id="UP001159042"/>
    </source>
</evidence>